<sequence length="171" mass="19349">MAHVDALSRAVTDDDLTTEAVDAELAQQTCVFIAISVIDKVRFMQQGDPETRELIQQLEQIGLKTKQVSGDIEHYEVINGILHHRYDGRLLLVVPKAMRKGIVIVAHDYGGHFALDRTVAKISKDFWFSRLRRYVRQHQYVLGMLNTQKTIRKVTGPATSYTSGKETVSSH</sequence>
<gene>
    <name evidence="2" type="ORF">g.29345</name>
</gene>
<organism evidence="2">
    <name type="scientific">Schizaphis graminum</name>
    <name type="common">Green bug aphid</name>
    <dbReference type="NCBI Taxonomy" id="13262"/>
    <lineage>
        <taxon>Eukaryota</taxon>
        <taxon>Metazoa</taxon>
        <taxon>Ecdysozoa</taxon>
        <taxon>Arthropoda</taxon>
        <taxon>Hexapoda</taxon>
        <taxon>Insecta</taxon>
        <taxon>Pterygota</taxon>
        <taxon>Neoptera</taxon>
        <taxon>Paraneoptera</taxon>
        <taxon>Hemiptera</taxon>
        <taxon>Sternorrhyncha</taxon>
        <taxon>Aphidomorpha</taxon>
        <taxon>Aphidoidea</taxon>
        <taxon>Aphididae</taxon>
        <taxon>Aphidini</taxon>
        <taxon>Schizaphis</taxon>
    </lineage>
</organism>
<dbReference type="Gene3D" id="1.10.340.70">
    <property type="match status" value="1"/>
</dbReference>
<dbReference type="EMBL" id="GGMR01006794">
    <property type="protein sequence ID" value="MBY19413.1"/>
    <property type="molecule type" value="Transcribed_RNA"/>
</dbReference>
<evidence type="ECO:0000313" key="2">
    <source>
        <dbReference type="EMBL" id="MBY19413.1"/>
    </source>
</evidence>
<protein>
    <recommendedName>
        <fullName evidence="1">Integrase zinc-binding domain-containing protein</fullName>
    </recommendedName>
</protein>
<dbReference type="AlphaFoldDB" id="A0A2S2NQB9"/>
<accession>A0A2S2NQB9</accession>
<reference evidence="2" key="1">
    <citation type="submission" date="2018-04" db="EMBL/GenBank/DDBJ databases">
        <title>Transcriptome of Schizaphis graminum biotype I.</title>
        <authorList>
            <person name="Scully E.D."/>
            <person name="Geib S.M."/>
            <person name="Palmer N.A."/>
            <person name="Koch K."/>
            <person name="Bradshaw J."/>
            <person name="Heng-Moss T."/>
            <person name="Sarath G."/>
        </authorList>
    </citation>
    <scope>NUCLEOTIDE SEQUENCE</scope>
</reference>
<dbReference type="InterPro" id="IPR041588">
    <property type="entry name" value="Integrase_H2C2"/>
</dbReference>
<dbReference type="Pfam" id="PF17921">
    <property type="entry name" value="Integrase_H2C2"/>
    <property type="match status" value="1"/>
</dbReference>
<proteinExistence type="predicted"/>
<evidence type="ECO:0000259" key="1">
    <source>
        <dbReference type="Pfam" id="PF17921"/>
    </source>
</evidence>
<name>A0A2S2NQB9_SCHGA</name>
<feature type="domain" description="Integrase zinc-binding" evidence="1">
    <location>
        <begin position="94"/>
        <end position="137"/>
    </location>
</feature>